<keyword evidence="2" id="KW-1185">Reference proteome</keyword>
<dbReference type="RefSeq" id="XP_015184778.1">
    <property type="nucleotide sequence ID" value="XM_015329292.1"/>
</dbReference>
<feature type="compositionally biased region" description="Basic residues" evidence="1">
    <location>
        <begin position="444"/>
        <end position="460"/>
    </location>
</feature>
<feature type="region of interest" description="Disordered" evidence="1">
    <location>
        <begin position="134"/>
        <end position="158"/>
    </location>
</feature>
<evidence type="ECO:0000256" key="1">
    <source>
        <dbReference type="SAM" id="MobiDB-lite"/>
    </source>
</evidence>
<organism evidence="2 3">
    <name type="scientific">Polistes dominula</name>
    <name type="common">European paper wasp</name>
    <name type="synonym">Vespa dominula</name>
    <dbReference type="NCBI Taxonomy" id="743375"/>
    <lineage>
        <taxon>Eukaryota</taxon>
        <taxon>Metazoa</taxon>
        <taxon>Ecdysozoa</taxon>
        <taxon>Arthropoda</taxon>
        <taxon>Hexapoda</taxon>
        <taxon>Insecta</taxon>
        <taxon>Pterygota</taxon>
        <taxon>Neoptera</taxon>
        <taxon>Endopterygota</taxon>
        <taxon>Hymenoptera</taxon>
        <taxon>Apocrita</taxon>
        <taxon>Aculeata</taxon>
        <taxon>Vespoidea</taxon>
        <taxon>Vespidae</taxon>
        <taxon>Polistinae</taxon>
        <taxon>Polistini</taxon>
        <taxon>Polistes</taxon>
    </lineage>
</organism>
<dbReference type="Proteomes" id="UP000694924">
    <property type="component" value="Unplaced"/>
</dbReference>
<reference evidence="3" key="1">
    <citation type="submission" date="2025-08" db="UniProtKB">
        <authorList>
            <consortium name="RefSeq"/>
        </authorList>
    </citation>
    <scope>IDENTIFICATION</scope>
    <source>
        <tissue evidence="3">Whole body</tissue>
    </source>
</reference>
<name>A0ABM1IX41_POLDO</name>
<dbReference type="GeneID" id="107070784"/>
<feature type="region of interest" description="Disordered" evidence="1">
    <location>
        <begin position="333"/>
        <end position="416"/>
    </location>
</feature>
<sequence>MLHSKATAALMRLKEIDKKYKMRTEERYEMNSSTENAITSPSVEEYSIKDKPKLNDIKIPLKSKLDVRMPKTHVEMEQDEKEEEEEEEGTSRSTIKDEVSSTIVVDIQTKSAENISEELFNNVSFSMIETNENISTKSEEKEVSQTDQNESIEIEENKEEILEKEVENMEDKNKEIIVENSLIDSEYSNSKILSEIEEYESLHVEQAVNYVNDTFEEASSTTLSTMKSNDDLRGTNNESSNLEEEEEKIEDSMRSGVKKVDIVLNKDFIRERQEIENASEKQIVELVPPKLIENTSECEIGLNKELSNYVKTIESINEDVSDITPVQLLRSSKQMETSFRNRKKKYKRHPIATKNDNATDSSKSDKSESLATSKNNRRSSNVTLINDNKKTDNLPPNEKIILKKNEQRNNEDKRIKLSDKDKDSIAMFSINDRLQMDNNLRVHQNKRKKKRMKSHVFHRSSRTDKTTDFNEDKFSRFDIKQMYRLQKQISKLVAGLCFNDTPYVKQFEPILFKPLEFPNIANYTRPDTSVELTKENPYIELYEKLATIRHWLKDQYSFYQVRSNLIQIINEKYVPMSLEDAKTVREESLGYHHLLIFQLILISL</sequence>
<protein>
    <submittedName>
        <fullName evidence="3">MATH and LRR domain-containing protein PFE0570w-like isoform X1</fullName>
    </submittedName>
</protein>
<feature type="compositionally biased region" description="Polar residues" evidence="1">
    <location>
        <begin position="369"/>
        <end position="386"/>
    </location>
</feature>
<evidence type="ECO:0000313" key="3">
    <source>
        <dbReference type="RefSeq" id="XP_015184778.1"/>
    </source>
</evidence>
<evidence type="ECO:0000313" key="2">
    <source>
        <dbReference type="Proteomes" id="UP000694924"/>
    </source>
</evidence>
<accession>A0ABM1IX41</accession>
<feature type="region of interest" description="Disordered" evidence="1">
    <location>
        <begin position="444"/>
        <end position="465"/>
    </location>
</feature>
<feature type="compositionally biased region" description="Acidic residues" evidence="1">
    <location>
        <begin position="77"/>
        <end position="88"/>
    </location>
</feature>
<feature type="compositionally biased region" description="Basic and acidic residues" evidence="1">
    <location>
        <begin position="400"/>
        <end position="416"/>
    </location>
</feature>
<feature type="region of interest" description="Disordered" evidence="1">
    <location>
        <begin position="221"/>
        <end position="252"/>
    </location>
</feature>
<proteinExistence type="predicted"/>
<feature type="compositionally biased region" description="Basic residues" evidence="1">
    <location>
        <begin position="340"/>
        <end position="351"/>
    </location>
</feature>
<gene>
    <name evidence="3" type="primary">LOC107070784</name>
</gene>
<feature type="region of interest" description="Disordered" evidence="1">
    <location>
        <begin position="68"/>
        <end position="99"/>
    </location>
</feature>